<evidence type="ECO:0000313" key="2">
    <source>
        <dbReference type="EMBL" id="CAA9265362.1"/>
    </source>
</evidence>
<protein>
    <recommendedName>
        <fullName evidence="1">Aminoglycoside phosphotransferase domain-containing protein</fullName>
    </recommendedName>
</protein>
<organism evidence="2">
    <name type="scientific">uncultured Chloroflexia bacterium</name>
    <dbReference type="NCBI Taxonomy" id="1672391"/>
    <lineage>
        <taxon>Bacteria</taxon>
        <taxon>Bacillati</taxon>
        <taxon>Chloroflexota</taxon>
        <taxon>Chloroflexia</taxon>
        <taxon>environmental samples</taxon>
    </lineage>
</organism>
<dbReference type="InterPro" id="IPR002575">
    <property type="entry name" value="Aminoglycoside_PTrfase"/>
</dbReference>
<proteinExistence type="predicted"/>
<dbReference type="AlphaFoldDB" id="A0A6J4IYK3"/>
<name>A0A6J4IYK3_9CHLR</name>
<gene>
    <name evidence="2" type="ORF">AVDCRST_MAG93-2381</name>
</gene>
<feature type="domain" description="Aminoglycoside phosphotransferase" evidence="1">
    <location>
        <begin position="201"/>
        <end position="309"/>
    </location>
</feature>
<evidence type="ECO:0000259" key="1">
    <source>
        <dbReference type="Pfam" id="PF01636"/>
    </source>
</evidence>
<dbReference type="InterPro" id="IPR011009">
    <property type="entry name" value="Kinase-like_dom_sf"/>
</dbReference>
<dbReference type="Gene3D" id="3.90.1200.10">
    <property type="match status" value="1"/>
</dbReference>
<accession>A0A6J4IYK3</accession>
<dbReference type="SUPFAM" id="SSF56112">
    <property type="entry name" value="Protein kinase-like (PK-like)"/>
    <property type="match status" value="1"/>
</dbReference>
<dbReference type="Pfam" id="PF01636">
    <property type="entry name" value="APH"/>
    <property type="match status" value="1"/>
</dbReference>
<reference evidence="2" key="1">
    <citation type="submission" date="2020-02" db="EMBL/GenBank/DDBJ databases">
        <authorList>
            <person name="Meier V. D."/>
        </authorList>
    </citation>
    <scope>NUCLEOTIDE SEQUENCE</scope>
    <source>
        <strain evidence="2">AVDCRST_MAG93</strain>
    </source>
</reference>
<dbReference type="EMBL" id="CADCTR010000811">
    <property type="protein sequence ID" value="CAA9265362.1"/>
    <property type="molecule type" value="Genomic_DNA"/>
</dbReference>
<sequence>MIDRYSPLTIDWARLFPPGARVLAIPNWDKPRLLAPAHHFYDRWRGSSFYPASRPQARIYRAFLRTKAAMRLVESRTVPPGDWLLYDFVREVLPQTAAVDAVLIGSGGLAQKLTVRLRDKSGEVIGYLKYGEKEASRRRLLREFHMLSGIGGVAPEPLKYGTLGRGEALLIAPLVGRAPRASLTPAGGVEEFFKALTVLPPMPLEDHPWVQDIRHRSGGELDHWLEDLADREWPVVVQHGDFAPWNLLRRPNGTLGAIDWEYGTLEGFPYLDLAYHMLHTSALIYRWPPARAVEYTDRYLSSRLWTALRSKETLVLTRLAAYDAYLKGLEDGKRPSGIQSWRRRVWEDSE</sequence>